<dbReference type="PANTHER" id="PTHR42811">
    <property type="entry name" value="SERINE ACETYLTRANSFERASE"/>
    <property type="match status" value="1"/>
</dbReference>
<keyword evidence="2" id="KW-1185">Reference proteome</keyword>
<dbReference type="EMBL" id="JAUHTR010000002">
    <property type="protein sequence ID" value="MDN4523950.1"/>
    <property type="molecule type" value="Genomic_DNA"/>
</dbReference>
<gene>
    <name evidence="1" type="ORF">QYB97_05660</name>
</gene>
<dbReference type="RefSeq" id="WP_301165006.1">
    <property type="nucleotide sequence ID" value="NZ_JAUHTR010000002.1"/>
</dbReference>
<dbReference type="PIRSF" id="PIRSF000441">
    <property type="entry name" value="CysE"/>
    <property type="match status" value="1"/>
</dbReference>
<evidence type="ECO:0000313" key="2">
    <source>
        <dbReference type="Proteomes" id="UP001172721"/>
    </source>
</evidence>
<protein>
    <recommendedName>
        <fullName evidence="3">Serine acetyltransferase</fullName>
    </recommendedName>
</protein>
<evidence type="ECO:0008006" key="3">
    <source>
        <dbReference type="Google" id="ProtNLM"/>
    </source>
</evidence>
<dbReference type="SUPFAM" id="SSF51161">
    <property type="entry name" value="Trimeric LpxA-like enzymes"/>
    <property type="match status" value="1"/>
</dbReference>
<proteinExistence type="predicted"/>
<organism evidence="1 2">
    <name type="scientific">Fictibacillus fluitans</name>
    <dbReference type="NCBI Taxonomy" id="3058422"/>
    <lineage>
        <taxon>Bacteria</taxon>
        <taxon>Bacillati</taxon>
        <taxon>Bacillota</taxon>
        <taxon>Bacilli</taxon>
        <taxon>Bacillales</taxon>
        <taxon>Fictibacillaceae</taxon>
        <taxon>Fictibacillus</taxon>
    </lineage>
</organism>
<dbReference type="InterPro" id="IPR005881">
    <property type="entry name" value="Ser_O-AcTrfase"/>
</dbReference>
<evidence type="ECO:0000313" key="1">
    <source>
        <dbReference type="EMBL" id="MDN4523950.1"/>
    </source>
</evidence>
<reference evidence="1" key="1">
    <citation type="submission" date="2023-07" db="EMBL/GenBank/DDBJ databases">
        <title>Fictibacillus sp. isolated from freshwater pond.</title>
        <authorList>
            <person name="Kirdat K."/>
            <person name="Bhat A."/>
            <person name="Mourya A."/>
            <person name="Yadav A."/>
        </authorList>
    </citation>
    <scope>NUCLEOTIDE SEQUENCE</scope>
    <source>
        <strain evidence="1">NE201</strain>
    </source>
</reference>
<dbReference type="InterPro" id="IPR011004">
    <property type="entry name" value="Trimer_LpxA-like_sf"/>
</dbReference>
<dbReference type="Proteomes" id="UP001172721">
    <property type="component" value="Unassembled WGS sequence"/>
</dbReference>
<dbReference type="Gene3D" id="2.160.10.10">
    <property type="entry name" value="Hexapeptide repeat proteins"/>
    <property type="match status" value="1"/>
</dbReference>
<name>A0ABT8HT45_9BACL</name>
<sequence>MRNIFKILTPFVGRKEKIRYLINLQSWAATNKKYILMKVINTLIYRKFHCDISPFSKFGSNVNFPHPVGIVIGEGVWIGNNVTIYQNVTLGRANGSVELYPTVQDNVVLYANSMVLGDCTVKSGSTVGAYSLVMSDTRENSVWVGIPAKCVKPSKKKIEKA</sequence>
<comment type="caution">
    <text evidence="1">The sequence shown here is derived from an EMBL/GenBank/DDBJ whole genome shotgun (WGS) entry which is preliminary data.</text>
</comment>
<accession>A0ABT8HT45</accession>